<reference evidence="1 2" key="1">
    <citation type="submission" date="2019-07" db="EMBL/GenBank/DDBJ databases">
        <title>Flavobacterium sp. nov., isolated from glacier ice.</title>
        <authorList>
            <person name="Liu Q."/>
            <person name="Xin Y.-H."/>
        </authorList>
    </citation>
    <scope>NUCLEOTIDE SEQUENCE [LARGE SCALE GENOMIC DNA]</scope>
    <source>
        <strain evidence="1 2">ZT4R6</strain>
    </source>
</reference>
<organism evidence="1 2">
    <name type="scientific">Flavobacterium zepuense</name>
    <dbReference type="NCBI Taxonomy" id="2593302"/>
    <lineage>
        <taxon>Bacteria</taxon>
        <taxon>Pseudomonadati</taxon>
        <taxon>Bacteroidota</taxon>
        <taxon>Flavobacteriia</taxon>
        <taxon>Flavobacteriales</taxon>
        <taxon>Flavobacteriaceae</taxon>
        <taxon>Flavobacterium</taxon>
    </lineage>
</organism>
<feature type="non-terminal residue" evidence="1">
    <location>
        <position position="1"/>
    </location>
</feature>
<dbReference type="Gene3D" id="2.180.10.10">
    <property type="entry name" value="RHS repeat-associated core"/>
    <property type="match status" value="1"/>
</dbReference>
<proteinExistence type="predicted"/>
<gene>
    <name evidence="1" type="ORF">FMM05_00005</name>
</gene>
<dbReference type="PANTHER" id="PTHR32305">
    <property type="match status" value="1"/>
</dbReference>
<dbReference type="PANTHER" id="PTHR32305:SF15">
    <property type="entry name" value="PROTEIN RHSA-RELATED"/>
    <property type="match status" value="1"/>
</dbReference>
<keyword evidence="2" id="KW-1185">Reference proteome</keyword>
<protein>
    <submittedName>
        <fullName evidence="1">RHS repeat-associated core domain-containing protein</fullName>
    </submittedName>
</protein>
<dbReference type="OrthoDB" id="2972467at2"/>
<evidence type="ECO:0000313" key="2">
    <source>
        <dbReference type="Proteomes" id="UP000320643"/>
    </source>
</evidence>
<accession>A0A552V9C4</accession>
<name>A0A552V9C4_9FLAO</name>
<sequence length="554" mass="63094">GNISETRWKNAHDNIERSYNYNYDELNRLKKATFRASINNDKYTEGPIAYDKNGNIISLTRNGQKSDNSFGLIDNLAYTYFPYSNRLKSVIDDAGNIAGFNNGTSGTGDDYKYDASGNMTKDLNKNIGETPDEEIAYNYLNLPTKVIVDATHTVEYTYDAAGSRLQKKVTNGSGNVTTTLYAGGFLYENSVLQYFGHTEGYARRETSGSFSYIYQYKDHLGNVRLAYWKNTQTNALEIISTNNYYAFGMEHKGYGVALSTNPAQKIKFNSKELQDELQLNWYDYQARNYDSALGRWFNIDPLAETSRRFSPYTYALNNPIYFIDPDGMQATGSDEILDTGDFEVSVDIGYGRMRKTSQISGSISYSGADVKLSKSGQAKFDRAAEKDQELSLRDRFQKDKNGKYIVDPDAKPDFSDKGIQKINGAVTGLADAYKDGGKPEVEFYDVGDTGDATTEGIVKLNRTQILTNYRYASVLFHEYRHQWQYISFNGNESMFTYWERLYSSGYLGDGGVWARIELDAYAFQYRMGDHDSEVHSRMSKYFEYMVSQFWNKKK</sequence>
<dbReference type="InterPro" id="IPR050708">
    <property type="entry name" value="T6SS_VgrG/RHS"/>
</dbReference>
<dbReference type="Proteomes" id="UP000320643">
    <property type="component" value="Unassembled WGS sequence"/>
</dbReference>
<comment type="caution">
    <text evidence="1">The sequence shown here is derived from an EMBL/GenBank/DDBJ whole genome shotgun (WGS) entry which is preliminary data.</text>
</comment>
<dbReference type="AlphaFoldDB" id="A0A552V9C4"/>
<dbReference type="RefSeq" id="WP_143371294.1">
    <property type="nucleotide sequence ID" value="NZ_VJVZ01000001.1"/>
</dbReference>
<dbReference type="NCBIfam" id="TIGR03696">
    <property type="entry name" value="Rhs_assc_core"/>
    <property type="match status" value="1"/>
</dbReference>
<dbReference type="InterPro" id="IPR022385">
    <property type="entry name" value="Rhs_assc_core"/>
</dbReference>
<dbReference type="EMBL" id="VJVZ01000001">
    <property type="protein sequence ID" value="TRW27068.1"/>
    <property type="molecule type" value="Genomic_DNA"/>
</dbReference>
<evidence type="ECO:0000313" key="1">
    <source>
        <dbReference type="EMBL" id="TRW27068.1"/>
    </source>
</evidence>